<gene>
    <name evidence="1" type="ORF">SDC9_94461</name>
</gene>
<reference evidence="1" key="1">
    <citation type="submission" date="2019-08" db="EMBL/GenBank/DDBJ databases">
        <authorList>
            <person name="Kucharzyk K."/>
            <person name="Murdoch R.W."/>
            <person name="Higgins S."/>
            <person name="Loffler F."/>
        </authorList>
    </citation>
    <scope>NUCLEOTIDE SEQUENCE</scope>
</reference>
<evidence type="ECO:0000313" key="1">
    <source>
        <dbReference type="EMBL" id="MPM47747.1"/>
    </source>
</evidence>
<dbReference type="Gene3D" id="1.10.10.60">
    <property type="entry name" value="Homeodomain-like"/>
    <property type="match status" value="1"/>
</dbReference>
<sequence>MTNEQKAKIAELRSKGCGYKAIADLLGIGKDTVKSYCRRNKLSGERAAHTTIKTSSSLCPQCGKLVVQIPGMKSRRFCSTECRMEWWNTHQDQVVRKAVYSFTCETCGHSFTAYGNQHRKYCSHDCYIAGRFKGGASV</sequence>
<dbReference type="AlphaFoldDB" id="A0A645A3V2"/>
<protein>
    <submittedName>
        <fullName evidence="1">Uncharacterized protein</fullName>
    </submittedName>
</protein>
<accession>A0A645A3V2</accession>
<proteinExistence type="predicted"/>
<organism evidence="1">
    <name type="scientific">bioreactor metagenome</name>
    <dbReference type="NCBI Taxonomy" id="1076179"/>
    <lineage>
        <taxon>unclassified sequences</taxon>
        <taxon>metagenomes</taxon>
        <taxon>ecological metagenomes</taxon>
    </lineage>
</organism>
<comment type="caution">
    <text evidence="1">The sequence shown here is derived from an EMBL/GenBank/DDBJ whole genome shotgun (WGS) entry which is preliminary data.</text>
</comment>
<dbReference type="EMBL" id="VSSQ01011801">
    <property type="protein sequence ID" value="MPM47747.1"/>
    <property type="molecule type" value="Genomic_DNA"/>
</dbReference>
<name>A0A645A3V2_9ZZZZ</name>